<keyword evidence="4" id="KW-0479">Metal-binding</keyword>
<evidence type="ECO:0000256" key="10">
    <source>
        <dbReference type="ARBA" id="ARBA00023295"/>
    </source>
</evidence>
<keyword evidence="7" id="KW-0408">Iron</keyword>
<dbReference type="PANTHER" id="PTHR42944">
    <property type="entry name" value="ADENINE DNA GLYCOSYLASE"/>
    <property type="match status" value="1"/>
</dbReference>
<feature type="domain" description="HhH-GPD" evidence="11">
    <location>
        <begin position="54"/>
        <end position="206"/>
    </location>
</feature>
<evidence type="ECO:0000259" key="11">
    <source>
        <dbReference type="SMART" id="SM00478"/>
    </source>
</evidence>
<dbReference type="Gene3D" id="1.10.340.30">
    <property type="entry name" value="Hypothetical protein, domain 2"/>
    <property type="match status" value="1"/>
</dbReference>
<dbReference type="Pfam" id="PF00730">
    <property type="entry name" value="HhH-GPD"/>
    <property type="match status" value="1"/>
</dbReference>
<dbReference type="SMART" id="SM00478">
    <property type="entry name" value="ENDO3c"/>
    <property type="match status" value="1"/>
</dbReference>
<dbReference type="InterPro" id="IPR003651">
    <property type="entry name" value="Endonuclease3_FeS-loop_motif"/>
</dbReference>
<dbReference type="Pfam" id="PF10576">
    <property type="entry name" value="EndIII_4Fe-2S"/>
    <property type="match status" value="1"/>
</dbReference>
<evidence type="ECO:0000313" key="13">
    <source>
        <dbReference type="Proteomes" id="UP001596083"/>
    </source>
</evidence>
<sequence>MTLTPLTPRSPDTLSAPPAVLHAPVIDWFEAHARDLPWRRPEAGAWGVMVSEFMLQQTPVGRVLPVYEQWLARWPRPADLAAEPPGEAVRTWGRLGYPRRALRLHAAASAITELHGGTVPGDHAALLALPGVGEYTAAAVASFAYGQRHAVLDTNVRRVLARAVTGVQYPPNATTAAERRLARALLPESEPVAARWAAATMELGALVCTARTPQCGRCPIAGSCAWRAAGSPAHDGPPRRGQTYAGTDRQVRGKLLAVLREAVAPVPQRVLDAVWDEPVQRARALDGLVADGLVEPLEDGTYRLPLT</sequence>
<dbReference type="SMART" id="SM00525">
    <property type="entry name" value="FES"/>
    <property type="match status" value="1"/>
</dbReference>
<dbReference type="EMBL" id="JBHSPB010000020">
    <property type="protein sequence ID" value="MFC5723715.1"/>
    <property type="molecule type" value="Genomic_DNA"/>
</dbReference>
<gene>
    <name evidence="12" type="ORF">ACFP1Z_26475</name>
</gene>
<proteinExistence type="inferred from homology"/>
<comment type="cofactor">
    <cofactor evidence="1">
        <name>[4Fe-4S] cluster</name>
        <dbReference type="ChEBI" id="CHEBI:49883"/>
    </cofactor>
</comment>
<accession>A0ABW0ZAV2</accession>
<dbReference type="RefSeq" id="WP_390320098.1">
    <property type="nucleotide sequence ID" value="NZ_JBHSPB010000020.1"/>
</dbReference>
<evidence type="ECO:0000256" key="3">
    <source>
        <dbReference type="ARBA" id="ARBA00022485"/>
    </source>
</evidence>
<dbReference type="InterPro" id="IPR003265">
    <property type="entry name" value="HhH-GPD_domain"/>
</dbReference>
<dbReference type="InterPro" id="IPR023170">
    <property type="entry name" value="HhH_base_excis_C"/>
</dbReference>
<evidence type="ECO:0000256" key="8">
    <source>
        <dbReference type="ARBA" id="ARBA00023014"/>
    </source>
</evidence>
<dbReference type="InterPro" id="IPR011257">
    <property type="entry name" value="DNA_glycosylase"/>
</dbReference>
<keyword evidence="5" id="KW-0227">DNA damage</keyword>
<keyword evidence="8" id="KW-0411">Iron-sulfur</keyword>
<name>A0ABW0ZAV2_9ACTN</name>
<organism evidence="12 13">
    <name type="scientific">Streptomyces gamaensis</name>
    <dbReference type="NCBI Taxonomy" id="1763542"/>
    <lineage>
        <taxon>Bacteria</taxon>
        <taxon>Bacillati</taxon>
        <taxon>Actinomycetota</taxon>
        <taxon>Actinomycetes</taxon>
        <taxon>Kitasatosporales</taxon>
        <taxon>Streptomycetaceae</taxon>
        <taxon>Streptomyces</taxon>
    </lineage>
</organism>
<dbReference type="PROSITE" id="PS01155">
    <property type="entry name" value="ENDONUCLEASE_III_2"/>
    <property type="match status" value="1"/>
</dbReference>
<evidence type="ECO:0000313" key="12">
    <source>
        <dbReference type="EMBL" id="MFC5723715.1"/>
    </source>
</evidence>
<dbReference type="InterPro" id="IPR004036">
    <property type="entry name" value="Endonuclease-III-like_CS2"/>
</dbReference>
<evidence type="ECO:0000256" key="9">
    <source>
        <dbReference type="ARBA" id="ARBA00023204"/>
    </source>
</evidence>
<dbReference type="InterPro" id="IPR044298">
    <property type="entry name" value="MIG/MutY"/>
</dbReference>
<dbReference type="Gene3D" id="1.10.1670.10">
    <property type="entry name" value="Helix-hairpin-Helix base-excision DNA repair enzymes (C-terminal)"/>
    <property type="match status" value="1"/>
</dbReference>
<keyword evidence="9" id="KW-0234">DNA repair</keyword>
<comment type="caution">
    <text evidence="12">The sequence shown here is derived from an EMBL/GenBank/DDBJ whole genome shotgun (WGS) entry which is preliminary data.</text>
</comment>
<evidence type="ECO:0000256" key="1">
    <source>
        <dbReference type="ARBA" id="ARBA00001966"/>
    </source>
</evidence>
<evidence type="ECO:0000256" key="4">
    <source>
        <dbReference type="ARBA" id="ARBA00022723"/>
    </source>
</evidence>
<keyword evidence="6" id="KW-0378">Hydrolase</keyword>
<dbReference type="CDD" id="cd00056">
    <property type="entry name" value="ENDO3c"/>
    <property type="match status" value="1"/>
</dbReference>
<keyword evidence="3" id="KW-0004">4Fe-4S</keyword>
<reference evidence="13" key="1">
    <citation type="journal article" date="2019" name="Int. J. Syst. Evol. Microbiol.">
        <title>The Global Catalogue of Microorganisms (GCM) 10K type strain sequencing project: providing services to taxonomists for standard genome sequencing and annotation.</title>
        <authorList>
            <consortium name="The Broad Institute Genomics Platform"/>
            <consortium name="The Broad Institute Genome Sequencing Center for Infectious Disease"/>
            <person name="Wu L."/>
            <person name="Ma J."/>
        </authorList>
    </citation>
    <scope>NUCLEOTIDE SEQUENCE [LARGE SCALE GENOMIC DNA]</scope>
    <source>
        <strain evidence="13">CGMCC 4.7304</strain>
    </source>
</reference>
<keyword evidence="10" id="KW-0326">Glycosidase</keyword>
<keyword evidence="13" id="KW-1185">Reference proteome</keyword>
<evidence type="ECO:0000256" key="2">
    <source>
        <dbReference type="ARBA" id="ARBA00008343"/>
    </source>
</evidence>
<evidence type="ECO:0000256" key="5">
    <source>
        <dbReference type="ARBA" id="ARBA00022763"/>
    </source>
</evidence>
<dbReference type="Proteomes" id="UP001596083">
    <property type="component" value="Unassembled WGS sequence"/>
</dbReference>
<evidence type="ECO:0000256" key="7">
    <source>
        <dbReference type="ARBA" id="ARBA00023004"/>
    </source>
</evidence>
<evidence type="ECO:0000256" key="6">
    <source>
        <dbReference type="ARBA" id="ARBA00022801"/>
    </source>
</evidence>
<comment type="similarity">
    <text evidence="2">Belongs to the Nth/MutY family.</text>
</comment>
<protein>
    <submittedName>
        <fullName evidence="12">A/G-specific adenine glycosylase</fullName>
    </submittedName>
</protein>
<dbReference type="SUPFAM" id="SSF48150">
    <property type="entry name" value="DNA-glycosylase"/>
    <property type="match status" value="1"/>
</dbReference>
<dbReference type="PANTHER" id="PTHR42944:SF1">
    <property type="entry name" value="ADENINE DNA GLYCOSYLASE"/>
    <property type="match status" value="1"/>
</dbReference>